<evidence type="ECO:0000259" key="2">
    <source>
        <dbReference type="SMART" id="SM00305"/>
    </source>
</evidence>
<dbReference type="SUPFAM" id="SSF54001">
    <property type="entry name" value="Cysteine proteinases"/>
    <property type="match status" value="1"/>
</dbReference>
<dbReference type="SUPFAM" id="SSF51294">
    <property type="entry name" value="Hedgehog/intein (Hint) domain"/>
    <property type="match status" value="1"/>
</dbReference>
<evidence type="ECO:0000313" key="4">
    <source>
        <dbReference type="EMBL" id="PNV74118.1"/>
    </source>
</evidence>
<keyword evidence="1" id="KW-0175">Coiled coil</keyword>
<dbReference type="Gene3D" id="2.170.16.10">
    <property type="entry name" value="Hedgehog/Intein (Hint) domain"/>
    <property type="match status" value="1"/>
</dbReference>
<feature type="domain" description="Hint" evidence="3">
    <location>
        <begin position="2192"/>
        <end position="2287"/>
    </location>
</feature>
<reference evidence="4" key="1">
    <citation type="submission" date="2018-01" db="EMBL/GenBank/DDBJ databases">
        <title>Genomic characterization of Leptospira inadai serogroup Lyme isolated from captured rat in Brazil and comparative analysis with human reference strain.</title>
        <authorList>
            <person name="Moreno L.Z."/>
            <person name="Loureiro A.P."/>
            <person name="Miraglia F."/>
            <person name="Kremer F.S."/>
            <person name="Eslabao M.R."/>
            <person name="Dellagostin O.A."/>
            <person name="Lilenbaum W."/>
            <person name="Moreno A.M."/>
        </authorList>
    </citation>
    <scope>NUCLEOTIDE SEQUENCE [LARGE SCALE GENOMIC DNA]</scope>
    <source>
        <strain evidence="4">M34/99</strain>
    </source>
</reference>
<dbReference type="InterPro" id="IPR036844">
    <property type="entry name" value="Hint_dom_sf"/>
</dbReference>
<comment type="caution">
    <text evidence="4">The sequence shown here is derived from an EMBL/GenBank/DDBJ whole genome shotgun (WGS) entry which is preliminary data.</text>
</comment>
<feature type="domain" description="Hint" evidence="2">
    <location>
        <begin position="2327"/>
        <end position="2372"/>
    </location>
</feature>
<dbReference type="PROSITE" id="PS50818">
    <property type="entry name" value="INTEIN_C_TER"/>
    <property type="match status" value="1"/>
</dbReference>
<dbReference type="SMART" id="SM00306">
    <property type="entry name" value="HintN"/>
    <property type="match status" value="1"/>
</dbReference>
<name>A0ABX4YFU1_9LEPT</name>
<dbReference type="InterPro" id="IPR003587">
    <property type="entry name" value="Hint_dom_N"/>
</dbReference>
<dbReference type="Gene3D" id="3.90.70.10">
    <property type="entry name" value="Cysteine proteinases"/>
    <property type="match status" value="1"/>
</dbReference>
<feature type="coiled-coil region" evidence="1">
    <location>
        <begin position="2538"/>
        <end position="2572"/>
    </location>
</feature>
<keyword evidence="5" id="KW-1185">Reference proteome</keyword>
<organism evidence="4 5">
    <name type="scientific">Leptospira inadai serovar Lyme</name>
    <dbReference type="NCBI Taxonomy" id="293084"/>
    <lineage>
        <taxon>Bacteria</taxon>
        <taxon>Pseudomonadati</taxon>
        <taxon>Spirochaetota</taxon>
        <taxon>Spirochaetia</taxon>
        <taxon>Leptospirales</taxon>
        <taxon>Leptospiraceae</taxon>
        <taxon>Leptospira</taxon>
    </lineage>
</organism>
<gene>
    <name evidence="4" type="ORF">BES34_015635</name>
</gene>
<dbReference type="Proteomes" id="UP000094669">
    <property type="component" value="Unassembled WGS sequence"/>
</dbReference>
<dbReference type="InterPro" id="IPR038765">
    <property type="entry name" value="Papain-like_cys_pep_sf"/>
</dbReference>
<dbReference type="SMART" id="SM00305">
    <property type="entry name" value="HintC"/>
    <property type="match status" value="1"/>
</dbReference>
<sequence length="2853" mass="313030">MNSRSKVLQNIPFWRKIPVLQWIFSLPPLPFPHRAASVFCNERSFQVLEKDSYGNSGFSSVLYYFSNIAQLLSFVFRPLTLSVLCLLSSVSVYSQPVTAPQLNPQAYNWQQWQSQLQATYSVANHTHDTANWDAIVLQSYGVLQSEWQAQAQAQISSIVSGIHTQDGFQSVQDYKNYIYDTLESQAAGLLTQWQRDAELSIQLQRDAYIDAYYGGNLATVTNLKGQFDTEFQALIKGGSPNLSGVQGVDTSLLGTSQQSLRQLEQQWYSQFNTNIQNGLWNYEQALQSLTKSYQSLLAQINQTESQYQAYMQQIQSYEFGVKDQINQTIAGYQQFLNGNDLFWNTVTPLKDTSTGTAIAASCPPGDVCSSNYYDTTASQFVTSCPSGDSCIQLLYDTTTSSYVNPSCPASAASGCTSLTSIHTSLNADGKAFQTLINNIETAITQGKTGLAIFDQSTSQMLSYPQSCLNTGAVCQQGWYDSTQQKFLTTTNCPSGDTCYNAIVDATNTSALTGQYYSNACPSGDLNCVACPATGATADTCQIQTMEISLVYAANAISGFLAQEIQNAQGQVALYQAGGSTNVDIQNGSYMPTPANPFTQSSNLVYITRQDFLNGNAASTGAVGLAWNIVEYINGQESRATFMNYLTNAYSASLSAGGSAACPNESASYYGNHTFHSNDTNPACLAQYLSGFGPGSLVTGIISSDLTAFRDINYWGNTTAGTNNWGSDPAYCHDWLGCYGNIFNGTPAIVGANQTYTSNHTIAGAPGTNFYDYQENESGCWGWPPVCAVALVQWSEDAIALNLSYTVSNFNSGANATTWQNLATQLQSFQYNWNQNVLPSITNWTAQVSTFDAQYAAWHLREQTLLSQAQSDYSTGLQSLQTSETTWLSQMNQLQTKANTDFASANNKLKSSQNQADAQLLAQELLGTLNFNSGTNLSSTPSVSAGLFSNVTSQLSLVNPQSQYNALNFGLLSSFSTSFNQAINGVSNLTLLSSTNNALLNDRMNYMQQMATSLSHERTFTQNGQDQLLRDSGNLSTKKGDDGKIYIVNQDGNYVNYCDPATSKCGNETIDQFLTSKCGADLTAGACNGYTTLKYSNVHVDSGGNIQLDEAIYTGDAIGQGDNAANYNFTQRTQHITIGPSPAFLLGHGGGVGNIFDNNPDHHEGDKISEIIGASFAGVNNFFANGNYSNSTLFKLASYDALNSANETKASMSATEQARTAGMVADFIENVFLGGMSTQQWVAHETHNLVQNAYTTFLVNTFHLSPEAASFLAGAYLDHEAYKTAEHNMRALTEVRNVFQAFGPMDSIAGDLIYKIGGGLFHAQDMAAISQWRDDKTAVYGLIMTEYGKSQNWPPDTIQLASQLMTDYVRQNEAKNELGMRGQMLSIGRLEGSVRMMEASLEGPLAEAVGFVADVAARILQNAHVISKREEKTFDKDMRGVINSLKLVDEKNAITQWHNDQIQAAQYATAQLGKANGWSADEISKMQQVVGSYMKHKEAEREFGETSGMFSLGRIEGQLKLAMSNTHGPMAEILGAVAKVGLEGARDLHLITGADYKQIEGNVRKDVNAFKLKDYKDAEKSWQQERVELAKTSVEIYGDKAGWDPAYTQQMEQIVGDYLTRQEAKAELRRLQTTEFALPGVGGLLYLDHVLFKGGIESIVMKVARGVVVTLADIGKGFGIFSKSDTKSIYHQSKDWSDSVTGAALQAKSETGMINKSFIKQKERELVFDYIAKSIDPNGSDQEVQNFASLLRSYMDKREARKQARQERVNEAEQAVELVASAVISFCTAGAASESLVATIGAIANDIKNVVTLSTEAMNTLRVVRAVAAIVDIATQTVIGGEQGGTNGAIAGFVNGILSTATIASKTPITGFVSWNTHQNADILMGEDGKAGGWGGGVGYSKGDVSLGVSFAPGSGVDVNVNYNGEYVPKGSFLGIDYSTGSGNYTVNGGYDFNPNGNHHLGVSLSASRDGSSNAGVFYNYGRNDQETRIGPNGEKTQVPSRWNGVMNGGASLTYSNNGSFNLSGQYRGATVASVDFDPNTHKFGSVHGNANFQTELNNNVIQEHAGELHAEGVNHNAEVVGHVLSENGQIKESTVREMIAQGRGNEVLAMYQNYKDKTIEKLGQKSWESTFENTAAALKDKYDLDISLKKGASSEGVLENVLTRLKSDVLLSFGVSDTGGIRSDGNKKFEFDSCFVAGTLVRTKEGFKPIEKIRVGEYVLSHNENTGKLSFEKVTETFTHDVPLIHKITYTNGTTVETTWNHPFYVKGQGWTQVKDLQPANRSVTLASIQNTAILSEMNARQIPIGASLTSVSNATNHAPNWSETYTGTLGIRKIEEIRRQDRVYNLEVEGNHSYFITKAGVLVHNYNLDAFLKRAAKASYEEVTGLSKDPQKMEERKSMLEAESKIFKDTGEQANKTISDLVKSKREYSTDEKKLKEQEKLLNSNSKKVNKEEVKQEIATIKQRMASKQYEVLNNLEKLGELTQKGREAAEKRNSRIAREERTIFGILKQRDYGRLSEDLAKSQKPDAKQKVNESKVKRAQNEIADFSEKFAKYESQREKIEANHQEFSQTKLNDTLPDKLAKFYSPTELRQEWSKKNIDYLTKIFKNEGTKYRVDGERIHLEKGVINTGVGEGYQYSDFKGKTEVLSYENKLMSGGRNDNLKESKDLKMYTYTQDGRNVCQTYSLLDQLIQAGVMLRNSGRSPVEELAHLERDMGLTAEMSTNMGAAYDKILDKFGLKAVNIVENKTTPIEKLEAIKQALKEGKMINAGMYIDGPRYDASGNLDINPKGRPVKPDGVDYQSGHRVTIIGYDDVRGEWIVRDSNKTDKLVRYKYGEYLLGMGNYNTIVVKKR</sequence>
<dbReference type="NCBIfam" id="TIGR01443">
    <property type="entry name" value="intein_Cterm"/>
    <property type="match status" value="1"/>
</dbReference>
<dbReference type="Pfam" id="PF07591">
    <property type="entry name" value="PT-HINT"/>
    <property type="match status" value="1"/>
</dbReference>
<proteinExistence type="predicted"/>
<dbReference type="RefSeq" id="WP_068872784.1">
    <property type="nucleotide sequence ID" value="NZ_MCRM02000018.1"/>
</dbReference>
<dbReference type="InterPro" id="IPR006141">
    <property type="entry name" value="Intein_N"/>
</dbReference>
<dbReference type="NCBIfam" id="TIGR04388">
    <property type="entry name" value="Lepto_longest"/>
    <property type="match status" value="2"/>
</dbReference>
<evidence type="ECO:0000256" key="1">
    <source>
        <dbReference type="SAM" id="Coils"/>
    </source>
</evidence>
<dbReference type="CDD" id="cd00081">
    <property type="entry name" value="Hint"/>
    <property type="match status" value="1"/>
</dbReference>
<dbReference type="EMBL" id="MCRM02000018">
    <property type="protein sequence ID" value="PNV74118.1"/>
    <property type="molecule type" value="Genomic_DNA"/>
</dbReference>
<feature type="coiled-coil region" evidence="1">
    <location>
        <begin position="286"/>
        <end position="313"/>
    </location>
</feature>
<accession>A0ABX4YFU1</accession>
<evidence type="ECO:0000259" key="3">
    <source>
        <dbReference type="SMART" id="SM00306"/>
    </source>
</evidence>
<dbReference type="InterPro" id="IPR030885">
    <property type="entry name" value="Lepto_longest"/>
</dbReference>
<dbReference type="InterPro" id="IPR030934">
    <property type="entry name" value="Intein_C"/>
</dbReference>
<dbReference type="InterPro" id="IPR003586">
    <property type="entry name" value="Hint_dom_C"/>
</dbReference>
<dbReference type="PROSITE" id="PS50817">
    <property type="entry name" value="INTEIN_N_TER"/>
    <property type="match status" value="1"/>
</dbReference>
<protein>
    <submittedName>
        <fullName evidence="4">TIGR04388 family protein</fullName>
    </submittedName>
</protein>
<evidence type="ECO:0000313" key="5">
    <source>
        <dbReference type="Proteomes" id="UP000094669"/>
    </source>
</evidence>